<organism evidence="1 2">
    <name type="scientific">Chitinophaga barathri</name>
    <dbReference type="NCBI Taxonomy" id="1647451"/>
    <lineage>
        <taxon>Bacteria</taxon>
        <taxon>Pseudomonadati</taxon>
        <taxon>Bacteroidota</taxon>
        <taxon>Chitinophagia</taxon>
        <taxon>Chitinophagales</taxon>
        <taxon>Chitinophagaceae</taxon>
        <taxon>Chitinophaga</taxon>
    </lineage>
</organism>
<gene>
    <name evidence="1" type="ORF">EG028_01515</name>
</gene>
<proteinExistence type="predicted"/>
<evidence type="ECO:0000313" key="1">
    <source>
        <dbReference type="EMBL" id="RPD42995.1"/>
    </source>
</evidence>
<name>A0A3N4MHT6_9BACT</name>
<dbReference type="EMBL" id="RMBX01000001">
    <property type="protein sequence ID" value="RPD42995.1"/>
    <property type="molecule type" value="Genomic_DNA"/>
</dbReference>
<dbReference type="OrthoDB" id="3796513at2"/>
<dbReference type="Proteomes" id="UP000279089">
    <property type="component" value="Unassembled WGS sequence"/>
</dbReference>
<keyword evidence="2" id="KW-1185">Reference proteome</keyword>
<dbReference type="AlphaFoldDB" id="A0A3N4MHT6"/>
<reference evidence="2" key="1">
    <citation type="submission" date="2018-11" db="EMBL/GenBank/DDBJ databases">
        <title>Chitinophaga lutea sp.nov., isolate from arsenic contaminated soil.</title>
        <authorList>
            <person name="Zong Y."/>
        </authorList>
    </citation>
    <scope>NUCLEOTIDE SEQUENCE [LARGE SCALE GENOMIC DNA]</scope>
    <source>
        <strain evidence="2">YLT18</strain>
    </source>
</reference>
<comment type="caution">
    <text evidence="1">The sequence shown here is derived from an EMBL/GenBank/DDBJ whole genome shotgun (WGS) entry which is preliminary data.</text>
</comment>
<protein>
    <submittedName>
        <fullName evidence="1">Uncharacterized protein</fullName>
    </submittedName>
</protein>
<sequence>MKYIVLILAAFSVLNSITANERRLADSVAPATARQVVDNKLKGTLENNLYQLKVYNNGTLEIFSKKHRVKQLFNPHFTVIYSDSPIKISQGNYKELNYVLPSWKTSDSDSQSSYDFFSAGEKMAIFASEVNFSNRKIGWIFPENDRFTLSAEITLEQNGEPLVTFTFIPKIAASYSVGYTGVPEVQQAGVEELWQPLIWQERRFPSRSFLSMEYACPLPAVTVKAAGVTTSLVADPSEVPFRLPTFKNSRFGVLLRNDKGNAQPMIFAPVLGLPASNLEKNTAFSFSFRLLTLKGDCHASYRYIAENIYKFKDYRENVALSLNKTIENFIDFALNDYYSGWMPEYKAFNYINDVKGAVKLVSSLHPFSIALITDNQDIFTRRTLPMIEYLMSREKYLFGFDPDAKGQHASHSLKGPTAEVSELATLYSLSGNRNTVFKYYAETLFGKRRALNLRMASDSASWQSSLALYRMTSEKKYFDKAVGGANEYIDQRVLSTQNNFKDARIAGGGGGQFWTDFAPKWMDLLEIYEETRDLKYLNAAVEGAKTYSEYVWLQPAIPVGNIIVHKGDTATIGGNQRNKISRVPMIAAEQAIPAWQVSQIGLTPEATNTFHVNPAVFLTHYAAYMLRLAHYTGDAFFKNIARSAVVGRYANYPGYTMNTEYVSIYSRPDFPLRGFQEITYTDVFYNHVWPHIALLMDYLVTDAIYKSAGKIDFPSQNAQGYAYLQSKVYGDRPGKFYGDENVKLWMPQKMIDIADPQINYVSGYGNNNLYIAFLNQSNRASRTKIALNPGVVSYNCHVDYKVNVWKDNRPDKAIALKGGSLELDISGGGITAISIEGLKVIPQFQDKINDGRNKPLSDQSFKITKSAFGEVTGMLFSWGKSFNSAYIWLQADKKMLKEASLYYKQGNNWETVDDRDYPYEFTIPVSPADPYFEFRIEGVTHTGLKVKSETVRLTR</sequence>
<evidence type="ECO:0000313" key="2">
    <source>
        <dbReference type="Proteomes" id="UP000279089"/>
    </source>
</evidence>
<accession>A0A3N4MHT6</accession>
<dbReference type="RefSeq" id="WP_120514267.1">
    <property type="nucleotide sequence ID" value="NZ_QXZY01000001.1"/>
</dbReference>